<feature type="signal peptide" evidence="1">
    <location>
        <begin position="1"/>
        <end position="16"/>
    </location>
</feature>
<dbReference type="RefSeq" id="XP_023624555.1">
    <property type="nucleotide sequence ID" value="XM_023768787.1"/>
</dbReference>
<gene>
    <name evidence="2" type="ORF">RCC_03501</name>
</gene>
<keyword evidence="3" id="KW-1185">Reference proteome</keyword>
<dbReference type="GeneID" id="35598702"/>
<evidence type="ECO:0000313" key="3">
    <source>
        <dbReference type="Proteomes" id="UP000225277"/>
    </source>
</evidence>
<protein>
    <submittedName>
        <fullName evidence="2">Uncharacterized protein</fullName>
    </submittedName>
</protein>
<name>A0A2D3V581_9PEZI</name>
<evidence type="ECO:0000256" key="1">
    <source>
        <dbReference type="SAM" id="SignalP"/>
    </source>
</evidence>
<sequence>MKFILPFTLLSGIAIAFNSQACIKHPSIAQALRGICGMENLVVPSNAAMKGATSSDDDAFLQIVGKQEQKTQHENEE</sequence>
<evidence type="ECO:0000313" key="2">
    <source>
        <dbReference type="EMBL" id="CZT17664.1"/>
    </source>
</evidence>
<accession>A0A2D3V581</accession>
<organism evidence="2 3">
    <name type="scientific">Ramularia collo-cygni</name>
    <dbReference type="NCBI Taxonomy" id="112498"/>
    <lineage>
        <taxon>Eukaryota</taxon>
        <taxon>Fungi</taxon>
        <taxon>Dikarya</taxon>
        <taxon>Ascomycota</taxon>
        <taxon>Pezizomycotina</taxon>
        <taxon>Dothideomycetes</taxon>
        <taxon>Dothideomycetidae</taxon>
        <taxon>Mycosphaerellales</taxon>
        <taxon>Mycosphaerellaceae</taxon>
        <taxon>Ramularia</taxon>
    </lineage>
</organism>
<reference evidence="2 3" key="1">
    <citation type="submission" date="2016-03" db="EMBL/GenBank/DDBJ databases">
        <authorList>
            <person name="Ploux O."/>
        </authorList>
    </citation>
    <scope>NUCLEOTIDE SEQUENCE [LARGE SCALE GENOMIC DNA]</scope>
    <source>
        <strain evidence="2 3">URUG2</strain>
    </source>
</reference>
<keyword evidence="1" id="KW-0732">Signal</keyword>
<dbReference type="AlphaFoldDB" id="A0A2D3V581"/>
<proteinExistence type="predicted"/>
<feature type="chain" id="PRO_5013790305" evidence="1">
    <location>
        <begin position="17"/>
        <end position="77"/>
    </location>
</feature>
<dbReference type="Proteomes" id="UP000225277">
    <property type="component" value="Unassembled WGS sequence"/>
</dbReference>
<dbReference type="EMBL" id="FJUY01000004">
    <property type="protein sequence ID" value="CZT17664.1"/>
    <property type="molecule type" value="Genomic_DNA"/>
</dbReference>